<dbReference type="EMBL" id="JABVXQ010000001">
    <property type="protein sequence ID" value="KAF6130946.1"/>
    <property type="molecule type" value="Genomic_DNA"/>
</dbReference>
<organism evidence="1 2">
    <name type="scientific">Phyllostomus discolor</name>
    <name type="common">pale spear-nosed bat</name>
    <dbReference type="NCBI Taxonomy" id="89673"/>
    <lineage>
        <taxon>Eukaryota</taxon>
        <taxon>Metazoa</taxon>
        <taxon>Chordata</taxon>
        <taxon>Craniata</taxon>
        <taxon>Vertebrata</taxon>
        <taxon>Euteleostomi</taxon>
        <taxon>Mammalia</taxon>
        <taxon>Eutheria</taxon>
        <taxon>Laurasiatheria</taxon>
        <taxon>Chiroptera</taxon>
        <taxon>Yangochiroptera</taxon>
        <taxon>Phyllostomidae</taxon>
        <taxon>Phyllostominae</taxon>
        <taxon>Phyllostomus</taxon>
    </lineage>
</organism>
<sequence length="121" mass="13459">MTPSVAAPEAGVSKPSPATCVYKGSLEHSHSRSFTCCLWLLSCHHASCPLRVNKAIENHRKGTVCLTTCAMIKLKEVDEEIPVTTTKEIQHLFYHKSPANKTIYKIHAKNPITHKTHLKPC</sequence>
<accession>A0A834EVA1</accession>
<proteinExistence type="predicted"/>
<gene>
    <name evidence="1" type="ORF">HJG60_007883</name>
</gene>
<evidence type="ECO:0000313" key="2">
    <source>
        <dbReference type="Proteomes" id="UP000664940"/>
    </source>
</evidence>
<dbReference type="AlphaFoldDB" id="A0A834EVA1"/>
<comment type="caution">
    <text evidence="1">The sequence shown here is derived from an EMBL/GenBank/DDBJ whole genome shotgun (WGS) entry which is preliminary data.</text>
</comment>
<name>A0A834EVA1_9CHIR</name>
<protein>
    <submittedName>
        <fullName evidence="1">Uncharacterized protein</fullName>
    </submittedName>
</protein>
<reference evidence="1 2" key="1">
    <citation type="journal article" date="2020" name="Nature">
        <title>Six reference-quality genomes reveal evolution of bat adaptations.</title>
        <authorList>
            <person name="Jebb D."/>
            <person name="Huang Z."/>
            <person name="Pippel M."/>
            <person name="Hughes G.M."/>
            <person name="Lavrichenko K."/>
            <person name="Devanna P."/>
            <person name="Winkler S."/>
            <person name="Jermiin L.S."/>
            <person name="Skirmuntt E.C."/>
            <person name="Katzourakis A."/>
            <person name="Burkitt-Gray L."/>
            <person name="Ray D.A."/>
            <person name="Sullivan K.A.M."/>
            <person name="Roscito J.G."/>
            <person name="Kirilenko B.M."/>
            <person name="Davalos L.M."/>
            <person name="Corthals A.P."/>
            <person name="Power M.L."/>
            <person name="Jones G."/>
            <person name="Ransome R.D."/>
            <person name="Dechmann D.K.N."/>
            <person name="Locatelli A.G."/>
            <person name="Puechmaille S.J."/>
            <person name="Fedrigo O."/>
            <person name="Jarvis E.D."/>
            <person name="Hiller M."/>
            <person name="Vernes S.C."/>
            <person name="Myers E.W."/>
            <person name="Teeling E.C."/>
        </authorList>
    </citation>
    <scope>NUCLEOTIDE SEQUENCE [LARGE SCALE GENOMIC DNA]</scope>
    <source>
        <strain evidence="1">Bat1K_MPI-CBG_1</strain>
    </source>
</reference>
<dbReference type="Proteomes" id="UP000664940">
    <property type="component" value="Unassembled WGS sequence"/>
</dbReference>
<evidence type="ECO:0000313" key="1">
    <source>
        <dbReference type="EMBL" id="KAF6130946.1"/>
    </source>
</evidence>